<feature type="compositionally biased region" description="Basic and acidic residues" evidence="1">
    <location>
        <begin position="332"/>
        <end position="352"/>
    </location>
</feature>
<protein>
    <submittedName>
        <fullName evidence="3">Uncharacterized protein</fullName>
    </submittedName>
</protein>
<reference evidence="3" key="1">
    <citation type="submission" date="2021-12" db="EMBL/GenBank/DDBJ databases">
        <authorList>
            <person name="Martin H S."/>
        </authorList>
    </citation>
    <scope>NUCLEOTIDE SEQUENCE</scope>
</reference>
<feature type="region of interest" description="Disordered" evidence="1">
    <location>
        <begin position="319"/>
        <end position="352"/>
    </location>
</feature>
<feature type="transmembrane region" description="Helical" evidence="2">
    <location>
        <begin position="193"/>
        <end position="216"/>
    </location>
</feature>
<dbReference type="Proteomes" id="UP000838878">
    <property type="component" value="Chromosome 4"/>
</dbReference>
<keyword evidence="2" id="KW-0472">Membrane</keyword>
<organism evidence="3 4">
    <name type="scientific">Brenthis ino</name>
    <name type="common">lesser marbled fritillary</name>
    <dbReference type="NCBI Taxonomy" id="405034"/>
    <lineage>
        <taxon>Eukaryota</taxon>
        <taxon>Metazoa</taxon>
        <taxon>Ecdysozoa</taxon>
        <taxon>Arthropoda</taxon>
        <taxon>Hexapoda</taxon>
        <taxon>Insecta</taxon>
        <taxon>Pterygota</taxon>
        <taxon>Neoptera</taxon>
        <taxon>Endopterygota</taxon>
        <taxon>Lepidoptera</taxon>
        <taxon>Glossata</taxon>
        <taxon>Ditrysia</taxon>
        <taxon>Papilionoidea</taxon>
        <taxon>Nymphalidae</taxon>
        <taxon>Heliconiinae</taxon>
        <taxon>Argynnini</taxon>
        <taxon>Brenthis</taxon>
    </lineage>
</organism>
<dbReference type="AlphaFoldDB" id="A0A8J9VKZ1"/>
<sequence>MKRNADPVFRGHPKTQEEKWHEMFLSQTKSFDQNPSLIKLIHNITLTYLNECTPVILYDDQIKSREGYLFQDLFKTFPVTFVHGYIGEKDILKEPRLLQPKYNCFHFIVFLSDVKSSAKVLGKQSKSKVIVVARSSQWAVQEFLSGPLSRFFVNLVVIGQSFKEEDSSVVYTDYLKKNAIEEKGLTLEDTQGMFLLLGAGFLIAGTALLSEWMGGFSKKCRMIGRKMRSSKISHENLIDSPKKSMPEINKTSQSRLRFKSRSTTISNDSDDTLEGEIINVTHESITVHNDFNENDWDSRRSNSVDLDREVEVIFKKETQGRRTSLEEEVSDSVDKRTHTASKDAFGEHVHTN</sequence>
<evidence type="ECO:0000313" key="4">
    <source>
        <dbReference type="Proteomes" id="UP000838878"/>
    </source>
</evidence>
<evidence type="ECO:0000256" key="1">
    <source>
        <dbReference type="SAM" id="MobiDB-lite"/>
    </source>
</evidence>
<dbReference type="EMBL" id="OV170224">
    <property type="protein sequence ID" value="CAH0724618.1"/>
    <property type="molecule type" value="Genomic_DNA"/>
</dbReference>
<keyword evidence="2" id="KW-1133">Transmembrane helix</keyword>
<evidence type="ECO:0000256" key="2">
    <source>
        <dbReference type="SAM" id="Phobius"/>
    </source>
</evidence>
<name>A0A8J9VKZ1_9NEOP</name>
<accession>A0A8J9VKZ1</accession>
<gene>
    <name evidence="3" type="ORF">BINO364_LOCUS10307</name>
</gene>
<evidence type="ECO:0000313" key="3">
    <source>
        <dbReference type="EMBL" id="CAH0724618.1"/>
    </source>
</evidence>
<keyword evidence="4" id="KW-1185">Reference proteome</keyword>
<dbReference type="OrthoDB" id="6500454at2759"/>
<keyword evidence="2" id="KW-0812">Transmembrane</keyword>
<feature type="non-terminal residue" evidence="3">
    <location>
        <position position="352"/>
    </location>
</feature>
<proteinExistence type="predicted"/>